<evidence type="ECO:0000256" key="5">
    <source>
        <dbReference type="SAM" id="Phobius"/>
    </source>
</evidence>
<keyword evidence="9" id="KW-1185">Reference proteome</keyword>
<comment type="subcellular location">
    <subcellularLocation>
        <location evidence="1">Membrane</location>
    </subcellularLocation>
</comment>
<feature type="signal peptide" evidence="6">
    <location>
        <begin position="1"/>
        <end position="22"/>
    </location>
</feature>
<dbReference type="PANTHER" id="PTHR12080:SF56">
    <property type="entry name" value="NATURAL KILLER CELL RECEPTOR 2B4"/>
    <property type="match status" value="1"/>
</dbReference>
<feature type="transmembrane region" description="Helical" evidence="5">
    <location>
        <begin position="215"/>
        <end position="237"/>
    </location>
</feature>
<dbReference type="Pfam" id="PF07686">
    <property type="entry name" value="V-set"/>
    <property type="match status" value="1"/>
</dbReference>
<dbReference type="InterPro" id="IPR013106">
    <property type="entry name" value="Ig_V-set"/>
</dbReference>
<evidence type="ECO:0000256" key="3">
    <source>
        <dbReference type="ARBA" id="ARBA00023136"/>
    </source>
</evidence>
<protein>
    <submittedName>
        <fullName evidence="8">CD48 antigen-like</fullName>
    </submittedName>
</protein>
<dbReference type="GO" id="GO:0016020">
    <property type="term" value="C:membrane"/>
    <property type="evidence" value="ECO:0007669"/>
    <property type="project" value="UniProtKB-SubCell"/>
</dbReference>
<evidence type="ECO:0000256" key="2">
    <source>
        <dbReference type="ARBA" id="ARBA00022729"/>
    </source>
</evidence>
<evidence type="ECO:0000256" key="1">
    <source>
        <dbReference type="ARBA" id="ARBA00004370"/>
    </source>
</evidence>
<sequence length="311" mass="35702">MEFGHILMFFMTVWISSTVSRSEDVFVQTGGSVKLDIKNETPPHFSRLVWMNDKLENVVRFLNQSGEIKPHRSYKDRVDFNAKTFSLTLRNMQKTDSGLYRAMTIGKQEMCVAEYNISVIDPVDSPILNWNANISVDACIVDVSCRGHDRTIREIHHSNNCTQEKVKSFGIQTLALYCIENVVVCNYSNPVSWKNDTIKINQLCTRHEKNISFPLHWLLVIAGVSVLVFTAVSVICCSYKKRQLNMFVTILYIYYKYIYSQIQEQAQTENRPSTAYSTIGQHQKPSFASETDHTIYSTVCKSTQGRQPVHK</sequence>
<keyword evidence="2 6" id="KW-0732">Signal</keyword>
<evidence type="ECO:0000259" key="7">
    <source>
        <dbReference type="Pfam" id="PF07686"/>
    </source>
</evidence>
<evidence type="ECO:0000256" key="6">
    <source>
        <dbReference type="SAM" id="SignalP"/>
    </source>
</evidence>
<evidence type="ECO:0000256" key="4">
    <source>
        <dbReference type="ARBA" id="ARBA00023180"/>
    </source>
</evidence>
<name>A0A673HAS8_9TELE</name>
<keyword evidence="4" id="KW-0325">Glycoprotein</keyword>
<proteinExistence type="predicted"/>
<keyword evidence="5" id="KW-1133">Transmembrane helix</keyword>
<evidence type="ECO:0000313" key="8">
    <source>
        <dbReference type="Ensembl" id="ENSSRHP00000022705.1"/>
    </source>
</evidence>
<dbReference type="InterPro" id="IPR036179">
    <property type="entry name" value="Ig-like_dom_sf"/>
</dbReference>
<dbReference type="InterPro" id="IPR015631">
    <property type="entry name" value="CD2/SLAM_rcpt"/>
</dbReference>
<feature type="domain" description="Immunoglobulin V-set" evidence="7">
    <location>
        <begin position="23"/>
        <end position="104"/>
    </location>
</feature>
<feature type="chain" id="PRO_5025411386" evidence="6">
    <location>
        <begin position="23"/>
        <end position="311"/>
    </location>
</feature>
<dbReference type="Gene3D" id="2.60.40.10">
    <property type="entry name" value="Immunoglobulins"/>
    <property type="match status" value="1"/>
</dbReference>
<dbReference type="Ensembl" id="ENSSRHT00000023400.1">
    <property type="protein sequence ID" value="ENSSRHP00000022705.1"/>
    <property type="gene ID" value="ENSSRHG00000012027.1"/>
</dbReference>
<keyword evidence="3 5" id="KW-0472">Membrane</keyword>
<dbReference type="SUPFAM" id="SSF48726">
    <property type="entry name" value="Immunoglobulin"/>
    <property type="match status" value="1"/>
</dbReference>
<organism evidence="8 9">
    <name type="scientific">Sinocyclocheilus rhinocerous</name>
    <dbReference type="NCBI Taxonomy" id="307959"/>
    <lineage>
        <taxon>Eukaryota</taxon>
        <taxon>Metazoa</taxon>
        <taxon>Chordata</taxon>
        <taxon>Craniata</taxon>
        <taxon>Vertebrata</taxon>
        <taxon>Euteleostomi</taxon>
        <taxon>Actinopterygii</taxon>
        <taxon>Neopterygii</taxon>
        <taxon>Teleostei</taxon>
        <taxon>Ostariophysi</taxon>
        <taxon>Cypriniformes</taxon>
        <taxon>Cyprinidae</taxon>
        <taxon>Cyprininae</taxon>
        <taxon>Sinocyclocheilus</taxon>
    </lineage>
</organism>
<dbReference type="AlphaFoldDB" id="A0A673HAS8"/>
<reference evidence="8" key="2">
    <citation type="submission" date="2025-09" db="UniProtKB">
        <authorList>
            <consortium name="Ensembl"/>
        </authorList>
    </citation>
    <scope>IDENTIFICATION</scope>
</reference>
<reference evidence="8" key="1">
    <citation type="submission" date="2025-08" db="UniProtKB">
        <authorList>
            <consortium name="Ensembl"/>
        </authorList>
    </citation>
    <scope>IDENTIFICATION</scope>
</reference>
<evidence type="ECO:0000313" key="9">
    <source>
        <dbReference type="Proteomes" id="UP000472270"/>
    </source>
</evidence>
<accession>A0A673HAS8</accession>
<keyword evidence="5" id="KW-0812">Transmembrane</keyword>
<dbReference type="InterPro" id="IPR013783">
    <property type="entry name" value="Ig-like_fold"/>
</dbReference>
<gene>
    <name evidence="8" type="primary">LOC107737398</name>
</gene>
<dbReference type="PANTHER" id="PTHR12080">
    <property type="entry name" value="SIGNALING LYMPHOCYTIC ACTIVATION MOLECULE"/>
    <property type="match status" value="1"/>
</dbReference>
<dbReference type="Proteomes" id="UP000472270">
    <property type="component" value="Unassembled WGS sequence"/>
</dbReference>